<dbReference type="PANTHER" id="PTHR11205">
    <property type="entry name" value="RIBOSOMAL PROTEIN S7"/>
    <property type="match status" value="1"/>
</dbReference>
<organism evidence="10 11">
    <name type="scientific">Paeniglutamicibacter gangotriensis</name>
    <dbReference type="NCBI Taxonomy" id="254787"/>
    <lineage>
        <taxon>Bacteria</taxon>
        <taxon>Bacillati</taxon>
        <taxon>Actinomycetota</taxon>
        <taxon>Actinomycetes</taxon>
        <taxon>Micrococcales</taxon>
        <taxon>Micrococcaceae</taxon>
        <taxon>Paeniglutamicibacter</taxon>
    </lineage>
</organism>
<dbReference type="GO" id="GO:0019843">
    <property type="term" value="F:rRNA binding"/>
    <property type="evidence" value="ECO:0007669"/>
    <property type="project" value="UniProtKB-UniRule"/>
</dbReference>
<dbReference type="OrthoDB" id="9807653at2"/>
<dbReference type="GO" id="GO:0003735">
    <property type="term" value="F:structural constituent of ribosome"/>
    <property type="evidence" value="ECO:0007669"/>
    <property type="project" value="InterPro"/>
</dbReference>
<dbReference type="HAMAP" id="MF_00480_B">
    <property type="entry name" value="Ribosomal_uS7_B"/>
    <property type="match status" value="1"/>
</dbReference>
<dbReference type="EMBL" id="VOBL01000005">
    <property type="protein sequence ID" value="KAA0977865.1"/>
    <property type="molecule type" value="Genomic_DNA"/>
</dbReference>
<dbReference type="PROSITE" id="PS00052">
    <property type="entry name" value="RIBOSOMAL_S7"/>
    <property type="match status" value="1"/>
</dbReference>
<keyword evidence="3 7" id="KW-0699">rRNA-binding</keyword>
<dbReference type="InterPro" id="IPR020606">
    <property type="entry name" value="Ribosomal_uS7_CS"/>
</dbReference>
<evidence type="ECO:0000256" key="2">
    <source>
        <dbReference type="ARBA" id="ARBA00022555"/>
    </source>
</evidence>
<evidence type="ECO:0000256" key="1">
    <source>
        <dbReference type="ARBA" id="ARBA00007151"/>
    </source>
</evidence>
<evidence type="ECO:0000259" key="9">
    <source>
        <dbReference type="Pfam" id="PF00177"/>
    </source>
</evidence>
<evidence type="ECO:0000256" key="3">
    <source>
        <dbReference type="ARBA" id="ARBA00022730"/>
    </source>
</evidence>
<dbReference type="InterPro" id="IPR036823">
    <property type="entry name" value="Ribosomal_uS7_dom_sf"/>
</dbReference>
<comment type="similarity">
    <text evidence="1 7 8">Belongs to the universal ribosomal protein uS7 family.</text>
</comment>
<protein>
    <recommendedName>
        <fullName evidence="7">Small ribosomal subunit protein uS7</fullName>
    </recommendedName>
</protein>
<reference evidence="10 11" key="1">
    <citation type="submission" date="2019-07" db="EMBL/GenBank/DDBJ databases">
        <title>Analysis of the biochemical properties, biological activity and biotechnological potential of siderophores and biosurfactants produced by Antarctic psychrotolerant bacteria.</title>
        <authorList>
            <person name="Styczynski M."/>
            <person name="Krucon T."/>
            <person name="Decewicz P."/>
            <person name="Dziewit L."/>
        </authorList>
    </citation>
    <scope>NUCLEOTIDE SEQUENCE [LARGE SCALE GENOMIC DNA]</scope>
    <source>
        <strain evidence="10 11">ANT_H27</strain>
    </source>
</reference>
<dbReference type="AlphaFoldDB" id="A0A5B0EI37"/>
<comment type="caution">
    <text evidence="10">The sequence shown here is derived from an EMBL/GenBank/DDBJ whole genome shotgun (WGS) entry which is preliminary data.</text>
</comment>
<dbReference type="InterPro" id="IPR000235">
    <property type="entry name" value="Ribosomal_uS7"/>
</dbReference>
<proteinExistence type="inferred from homology"/>
<accession>A0A5B0EI37</accession>
<gene>
    <name evidence="7 10" type="primary">rpsG</name>
    <name evidence="10" type="ORF">FQ154_06295</name>
</gene>
<dbReference type="GO" id="GO:0000049">
    <property type="term" value="F:tRNA binding"/>
    <property type="evidence" value="ECO:0007669"/>
    <property type="project" value="UniProtKB-UniRule"/>
</dbReference>
<keyword evidence="4 7" id="KW-0694">RNA-binding</keyword>
<dbReference type="PIRSF" id="PIRSF002122">
    <property type="entry name" value="RPS7p_RPS7a_RPS5e_RPS7o"/>
    <property type="match status" value="1"/>
</dbReference>
<sequence>MPRKGPAPQRPLVSDPVYGSPLVTQLINKVLVDGKKSTAERIVYGALEGVTAKNSADAVVTLKKAMDNIRPALEVRSRRVGGATYQVPVEVKPGRSTALALRWLVGYSKARREKTMVERLMNEILDASNGLGAAVKRREDTHKMAESNKAFAHYRW</sequence>
<evidence type="ECO:0000313" key="11">
    <source>
        <dbReference type="Proteomes" id="UP000323856"/>
    </source>
</evidence>
<dbReference type="Gene3D" id="1.10.455.10">
    <property type="entry name" value="Ribosomal protein S7 domain"/>
    <property type="match status" value="1"/>
</dbReference>
<dbReference type="GO" id="GO:0015935">
    <property type="term" value="C:small ribosomal subunit"/>
    <property type="evidence" value="ECO:0007669"/>
    <property type="project" value="InterPro"/>
</dbReference>
<evidence type="ECO:0000256" key="6">
    <source>
        <dbReference type="ARBA" id="ARBA00023274"/>
    </source>
</evidence>
<dbReference type="Pfam" id="PF00177">
    <property type="entry name" value="Ribosomal_S7"/>
    <property type="match status" value="1"/>
</dbReference>
<evidence type="ECO:0000256" key="8">
    <source>
        <dbReference type="RuleBase" id="RU003619"/>
    </source>
</evidence>
<evidence type="ECO:0000256" key="4">
    <source>
        <dbReference type="ARBA" id="ARBA00022884"/>
    </source>
</evidence>
<keyword evidence="2 7" id="KW-0820">tRNA-binding</keyword>
<comment type="function">
    <text evidence="7">One of the primary rRNA binding proteins, it binds directly to 16S rRNA where it nucleates assembly of the head domain of the 30S subunit. Is located at the subunit interface close to the decoding center, probably blocks exit of the E-site tRNA.</text>
</comment>
<dbReference type="GO" id="GO:0006412">
    <property type="term" value="P:translation"/>
    <property type="evidence" value="ECO:0007669"/>
    <property type="project" value="UniProtKB-UniRule"/>
</dbReference>
<keyword evidence="5 7" id="KW-0689">Ribosomal protein</keyword>
<evidence type="ECO:0000313" key="10">
    <source>
        <dbReference type="EMBL" id="KAA0977865.1"/>
    </source>
</evidence>
<feature type="domain" description="Small ribosomal subunit protein uS7" evidence="9">
    <location>
        <begin position="2"/>
        <end position="149"/>
    </location>
</feature>
<dbReference type="RefSeq" id="WP_007271022.1">
    <property type="nucleotide sequence ID" value="NZ_JBITUG010000008.1"/>
</dbReference>
<evidence type="ECO:0000256" key="5">
    <source>
        <dbReference type="ARBA" id="ARBA00022980"/>
    </source>
</evidence>
<comment type="subunit">
    <text evidence="7">Part of the 30S ribosomal subunit. Contacts proteins S9 and S11.</text>
</comment>
<evidence type="ECO:0000256" key="7">
    <source>
        <dbReference type="HAMAP-Rule" id="MF_00480"/>
    </source>
</evidence>
<dbReference type="CDD" id="cd14869">
    <property type="entry name" value="uS7_Bacteria"/>
    <property type="match status" value="1"/>
</dbReference>
<dbReference type="Proteomes" id="UP000323856">
    <property type="component" value="Unassembled WGS sequence"/>
</dbReference>
<dbReference type="InterPro" id="IPR005717">
    <property type="entry name" value="Ribosomal_uS7_bac/org-type"/>
</dbReference>
<name>A0A5B0EI37_9MICC</name>
<dbReference type="NCBIfam" id="TIGR01029">
    <property type="entry name" value="rpsG_bact"/>
    <property type="match status" value="1"/>
</dbReference>
<dbReference type="SUPFAM" id="SSF47973">
    <property type="entry name" value="Ribosomal protein S7"/>
    <property type="match status" value="1"/>
</dbReference>
<dbReference type="FunFam" id="1.10.455.10:FF:000001">
    <property type="entry name" value="30S ribosomal protein S7"/>
    <property type="match status" value="1"/>
</dbReference>
<keyword evidence="6 7" id="KW-0687">Ribonucleoprotein</keyword>
<dbReference type="InterPro" id="IPR023798">
    <property type="entry name" value="Ribosomal_uS7_dom"/>
</dbReference>